<gene>
    <name evidence="2" type="ORF">TWF696_001262</name>
</gene>
<evidence type="ECO:0000313" key="3">
    <source>
        <dbReference type="Proteomes" id="UP001375240"/>
    </source>
</evidence>
<feature type="signal peptide" evidence="1">
    <location>
        <begin position="1"/>
        <end position="20"/>
    </location>
</feature>
<organism evidence="2 3">
    <name type="scientific">Orbilia brochopaga</name>
    <dbReference type="NCBI Taxonomy" id="3140254"/>
    <lineage>
        <taxon>Eukaryota</taxon>
        <taxon>Fungi</taxon>
        <taxon>Dikarya</taxon>
        <taxon>Ascomycota</taxon>
        <taxon>Pezizomycotina</taxon>
        <taxon>Orbiliomycetes</taxon>
        <taxon>Orbiliales</taxon>
        <taxon>Orbiliaceae</taxon>
        <taxon>Orbilia</taxon>
    </lineage>
</organism>
<keyword evidence="1" id="KW-0732">Signal</keyword>
<evidence type="ECO:0000256" key="1">
    <source>
        <dbReference type="SAM" id="SignalP"/>
    </source>
</evidence>
<dbReference type="EMBL" id="JAVHNQ010000010">
    <property type="protein sequence ID" value="KAK6337782.1"/>
    <property type="molecule type" value="Genomic_DNA"/>
</dbReference>
<sequence>MLQLERLLLLAALAISAVSADTQAIKNQVAYSGGLHDPFDPGFLESTRPAEYIIREMRGSLIPEGCKTRFQELKINPRDTEVYSVTYTDGCPKPWIFCRQNTAQLSITTMASLFGRLPLHMRGLVRHPIATRDPSCSAYSYTGIGDIVFRGECTTPSVWIHETGHQMDSMLNPANYHSGTSQWNDALNQDSCVPDNYANVNKIEDFAQVTVTALYRSIRGYIPRSDHPGCFDHQLGQVLQIYQAGYFAGSNECRGQVPPSPMVSKDGKSATARIVAPSPSEGMVVGPCKFE</sequence>
<feature type="chain" id="PRO_5043497088" evidence="1">
    <location>
        <begin position="21"/>
        <end position="291"/>
    </location>
</feature>
<dbReference type="Proteomes" id="UP001375240">
    <property type="component" value="Unassembled WGS sequence"/>
</dbReference>
<name>A0AAV9U841_9PEZI</name>
<comment type="caution">
    <text evidence="2">The sequence shown here is derived from an EMBL/GenBank/DDBJ whole genome shotgun (WGS) entry which is preliminary data.</text>
</comment>
<reference evidence="2 3" key="1">
    <citation type="submission" date="2019-10" db="EMBL/GenBank/DDBJ databases">
        <authorList>
            <person name="Palmer J.M."/>
        </authorList>
    </citation>
    <scope>NUCLEOTIDE SEQUENCE [LARGE SCALE GENOMIC DNA]</scope>
    <source>
        <strain evidence="2 3">TWF696</strain>
    </source>
</reference>
<keyword evidence="3" id="KW-1185">Reference proteome</keyword>
<dbReference type="SUPFAM" id="SSF55486">
    <property type="entry name" value="Metalloproteases ('zincins'), catalytic domain"/>
    <property type="match status" value="1"/>
</dbReference>
<dbReference type="AlphaFoldDB" id="A0AAV9U841"/>
<evidence type="ECO:0000313" key="2">
    <source>
        <dbReference type="EMBL" id="KAK6337782.1"/>
    </source>
</evidence>
<protein>
    <submittedName>
        <fullName evidence="2">Uncharacterized protein</fullName>
    </submittedName>
</protein>
<proteinExistence type="predicted"/>
<accession>A0AAV9U841</accession>